<evidence type="ECO:0000313" key="2">
    <source>
        <dbReference type="Proteomes" id="UP000295504"/>
    </source>
</evidence>
<dbReference type="AlphaFoldDB" id="A0A4R2T1C9"/>
<dbReference type="InterPro" id="IPR018763">
    <property type="entry name" value="DUF2334"/>
</dbReference>
<keyword evidence="2" id="KW-1185">Reference proteome</keyword>
<evidence type="ECO:0000313" key="1">
    <source>
        <dbReference type="EMBL" id="TCP95141.1"/>
    </source>
</evidence>
<reference evidence="1 2" key="1">
    <citation type="submission" date="2019-03" db="EMBL/GenBank/DDBJ databases">
        <title>Genomic Encyclopedia of Type Strains, Phase IV (KMG-IV): sequencing the most valuable type-strain genomes for metagenomic binning, comparative biology and taxonomic classification.</title>
        <authorList>
            <person name="Goeker M."/>
        </authorList>
    </citation>
    <scope>NUCLEOTIDE SEQUENCE [LARGE SCALE GENOMIC DNA]</scope>
    <source>
        <strain evidence="1 2">DSM 100013</strain>
    </source>
</reference>
<comment type="caution">
    <text evidence="1">The sequence shown here is derived from an EMBL/GenBank/DDBJ whole genome shotgun (WGS) entry which is preliminary data.</text>
</comment>
<dbReference type="Pfam" id="PF10096">
    <property type="entry name" value="DUF2334"/>
    <property type="match status" value="1"/>
</dbReference>
<dbReference type="EMBL" id="SLYC01000064">
    <property type="protein sequence ID" value="TCP95141.1"/>
    <property type="molecule type" value="Genomic_DNA"/>
</dbReference>
<name>A0A4R2T1C9_9FIRM</name>
<protein>
    <submittedName>
        <fullName evidence="1">Uncharacterized protein DUF2334</fullName>
    </submittedName>
</protein>
<proteinExistence type="predicted"/>
<organism evidence="1 2">
    <name type="scientific">Serpentinicella alkaliphila</name>
    <dbReference type="NCBI Taxonomy" id="1734049"/>
    <lineage>
        <taxon>Bacteria</taxon>
        <taxon>Bacillati</taxon>
        <taxon>Bacillota</taxon>
        <taxon>Clostridia</taxon>
        <taxon>Peptostreptococcales</taxon>
        <taxon>Natronincolaceae</taxon>
        <taxon>Serpentinicella</taxon>
    </lineage>
</organism>
<dbReference type="Proteomes" id="UP000295504">
    <property type="component" value="Unassembled WGS sequence"/>
</dbReference>
<gene>
    <name evidence="1" type="ORF">EDD79_106411</name>
</gene>
<accession>A0A4R2T1C9</accession>
<dbReference type="RefSeq" id="WP_207667942.1">
    <property type="nucleotide sequence ID" value="NZ_CP058648.1"/>
</dbReference>
<sequence>MIIDQIVSGSNPEQYLTYVPSLIINTYIVTPNTNLILIGRYGDNEYPLCIQYPNTYYFASTFIKPPFSIAFGEMLHKVFESSASMIRPGYIRLEDIHPLVDPVNLVEIAVILKNKKIPYMISVIPVYTNPETGKQYHFSDSPKLLKALKYMQNNGGSIVLHGYTHQFRLSETGEGSSG</sequence>